<feature type="region of interest" description="Disordered" evidence="1">
    <location>
        <begin position="334"/>
        <end position="360"/>
    </location>
</feature>
<feature type="compositionally biased region" description="Polar residues" evidence="1">
    <location>
        <begin position="334"/>
        <end position="343"/>
    </location>
</feature>
<gene>
    <name evidence="2" type="ORF">PR048_002460</name>
</gene>
<evidence type="ECO:0000313" key="3">
    <source>
        <dbReference type="Proteomes" id="UP001159363"/>
    </source>
</evidence>
<dbReference type="InterPro" id="IPR036397">
    <property type="entry name" value="RNaseH_sf"/>
</dbReference>
<evidence type="ECO:0000256" key="1">
    <source>
        <dbReference type="SAM" id="MobiDB-lite"/>
    </source>
</evidence>
<name>A0ABQ9ILP1_9NEOP</name>
<dbReference type="Gene3D" id="3.30.420.10">
    <property type="entry name" value="Ribonuclease H-like superfamily/Ribonuclease H"/>
    <property type="match status" value="1"/>
</dbReference>
<sequence length="1425" mass="157427">MDYNKSSIMATGTAKVEMFYTLIIICGTQAATSFRRPRSQLHRQRHGPLHIHDVCSCTMRRLSVTNLATHSTRHCLRLTLHQSSTTLASPTLPLLIPFEDEVNSFAYPAHVPNIASPTRIRTVKITVVRRRQTVIHTARELAELSSAKEAMVYTCSEYWDMVMATRASGSQAPCILRAFNVRKSALIWAEQTSHTCYDVSTFCMQIYAVLNVDTKQCCELALNSAVQRLRLIAATNKQTLVPRVYRELQSLACCQINPRNTRGYTHGNAAKLLTFGREIPAVPTNRATLAGDNVFNFPAMWTGGGGGQLEGQRSTWGRSCALQCGLKIPSPCSSRGANNSTKLAVTPNHPEKRRKAATGSQLRGWISESCTAGAESFDTNLQVSSYNKFTVEGGGEEVWLRDPNLETASSWCVGDTRQTQDERGRSPALFRGELVMDREQSPHLSFPNLLLFNCNFYGMNGIEYSNCVRKLGFSFQGITAREGLNAMTVMRVSKQWNGVPHHNCNEESVQLRHDCKQNVGILLGLTRPAAYMHSFAEELLDASIYDGLTNTPARAHSENMCFPTSPSSTWITMMALMIASLALASHCPMTTSVLLGSSRLMLPLDVDLGPLDWRPSRTGLVVAKGCMFYITYYVTFATHNMAADINNRSAHAQFKEDVAIPTSITSMSSARLLSKLASPCSTPRCLVAAHTVWWRSQHYGGLNDHPSPSDALYRLRTIILGKTKVRYGQKQITTAAPDDSEFVASEALKVSANILREDSKSIGNITVTDDITTQTEFTLSTDLQENAYQYLCGWLARKIKPEFSYLEDNNEMNALRLSTSSWGWGIHVAAERDWAAMATSLSVPIDKTINKKRLGTTGIGSVKTQSTENNSKLLHAILENATGNRWVWTMFFISGKRNSSRGEGGILFSLDSSGAGLLREEGGGLCSGGGESLLEPYSNKTTPDHTLPVKVKQIQLLPWITCSHDISPNEHACDIVTGKQAHHSHPAANVNELWTTIQAAWQATAQGLIYSMPLRAQIIVAARGVPIEVAQWLTFGLAFEKTGVRTQVRAAAILISVPREFARSLQAGECWDGSRPHPSPSVTHDLAVDKTSSSTYPPLPSYQIWNYFPSIVTNFTGRMSLIAPVKIMCQAGAVTFFYGWLQKCSLYCEQPLKCDTNFLRYYNSPRLENKVRHKQARTAHDSKTLSDDKHEPNSRVILSRKRSKGQIEIAWPQGQKAPASHACQGHGCGSRDTNLAPHREAPVIMRLHAGDAFQLGNARHSRGQRVASHTRPTRNAIVQSLVRSGDDAPMHVTMKPLGLPCLLAAKAETALAWPAKLVEAVVVVFWAFWCIGCSVRNEEPTWIPDFPLCHSGHATTILDYATFVASILCKVMSSSKLRTNSPHQGDIINIAESIYSLIRRGEMKPRKVIERAAEMMKISTATVRS</sequence>
<accession>A0ABQ9ILP1</accession>
<feature type="region of interest" description="Disordered" evidence="1">
    <location>
        <begin position="1170"/>
        <end position="1193"/>
    </location>
</feature>
<organism evidence="2 3">
    <name type="scientific">Dryococelus australis</name>
    <dbReference type="NCBI Taxonomy" id="614101"/>
    <lineage>
        <taxon>Eukaryota</taxon>
        <taxon>Metazoa</taxon>
        <taxon>Ecdysozoa</taxon>
        <taxon>Arthropoda</taxon>
        <taxon>Hexapoda</taxon>
        <taxon>Insecta</taxon>
        <taxon>Pterygota</taxon>
        <taxon>Neoptera</taxon>
        <taxon>Polyneoptera</taxon>
        <taxon>Phasmatodea</taxon>
        <taxon>Verophasmatodea</taxon>
        <taxon>Anareolatae</taxon>
        <taxon>Phasmatidae</taxon>
        <taxon>Eurycanthinae</taxon>
        <taxon>Dryococelus</taxon>
    </lineage>
</organism>
<reference evidence="2 3" key="1">
    <citation type="submission" date="2023-02" db="EMBL/GenBank/DDBJ databases">
        <title>LHISI_Scaffold_Assembly.</title>
        <authorList>
            <person name="Stuart O.P."/>
            <person name="Cleave R."/>
            <person name="Magrath M.J.L."/>
            <person name="Mikheyev A.S."/>
        </authorList>
    </citation>
    <scope>NUCLEOTIDE SEQUENCE [LARGE SCALE GENOMIC DNA]</scope>
    <source>
        <strain evidence="2">Daus_M_001</strain>
        <tissue evidence="2">Leg muscle</tissue>
    </source>
</reference>
<feature type="compositionally biased region" description="Basic and acidic residues" evidence="1">
    <location>
        <begin position="1178"/>
        <end position="1193"/>
    </location>
</feature>
<keyword evidence="3" id="KW-1185">Reference proteome</keyword>
<dbReference type="Proteomes" id="UP001159363">
    <property type="component" value="Chromosome 1"/>
</dbReference>
<dbReference type="EMBL" id="JARBHB010000001">
    <property type="protein sequence ID" value="KAJ8897114.1"/>
    <property type="molecule type" value="Genomic_DNA"/>
</dbReference>
<evidence type="ECO:0000313" key="2">
    <source>
        <dbReference type="EMBL" id="KAJ8897114.1"/>
    </source>
</evidence>
<comment type="caution">
    <text evidence="2">The sequence shown here is derived from an EMBL/GenBank/DDBJ whole genome shotgun (WGS) entry which is preliminary data.</text>
</comment>
<protein>
    <submittedName>
        <fullName evidence="2">Uncharacterized protein</fullName>
    </submittedName>
</protein>
<proteinExistence type="predicted"/>